<dbReference type="CDD" id="cd01948">
    <property type="entry name" value="EAL"/>
    <property type="match status" value="1"/>
</dbReference>
<dbReference type="PATRIC" id="fig|189381.12.peg.1702"/>
<evidence type="ECO:0000259" key="1">
    <source>
        <dbReference type="PROSITE" id="PS50883"/>
    </source>
</evidence>
<name>A0A0M0GS74_9BACI</name>
<dbReference type="Gene3D" id="3.20.20.450">
    <property type="entry name" value="EAL domain"/>
    <property type="match status" value="1"/>
</dbReference>
<evidence type="ECO:0000313" key="3">
    <source>
        <dbReference type="Proteomes" id="UP000037405"/>
    </source>
</evidence>
<dbReference type="Proteomes" id="UP000037405">
    <property type="component" value="Unassembled WGS sequence"/>
</dbReference>
<protein>
    <recommendedName>
        <fullName evidence="1">EAL domain-containing protein</fullName>
    </recommendedName>
</protein>
<comment type="caution">
    <text evidence="2">The sequence shown here is derived from an EMBL/GenBank/DDBJ whole genome shotgun (WGS) entry which is preliminary data.</text>
</comment>
<dbReference type="InterPro" id="IPR001633">
    <property type="entry name" value="EAL_dom"/>
</dbReference>
<dbReference type="OrthoDB" id="581425at2"/>
<gene>
    <name evidence="2" type="ORF">AF331_07710</name>
</gene>
<dbReference type="InterPro" id="IPR035919">
    <property type="entry name" value="EAL_sf"/>
</dbReference>
<sequence length="315" mass="35767">MKTTCIHCGVTMQYESKGQLNVPSIGQTFVYRSKEELEGVAKSLADHSNEILVHLNGNHQMTASELDYRLKYEEIVTLIQSETFISHLQPIINIASGEIYGYESLLRSNSRALNPGLLFKAASLTGFHSMLDQKARRAAIEAKSKYVPRGVKSFINFLPSTIYNPEFCLRHTFQIVEDFGVDPNDLVFEVVETEKIEDIDHLKKVLNVYKREGMRVALDDVGSGFADPELLTLLNPDYVKIDRSYIDHCDENPDKQAFLRKIIHLARDRGITVLGEGIERKEELDYCRSIGIDLAQGYFIGKPMERPLIPSFTFD</sequence>
<keyword evidence="3" id="KW-1185">Reference proteome</keyword>
<dbReference type="AlphaFoldDB" id="A0A0M0GS74"/>
<dbReference type="SUPFAM" id="SSF141868">
    <property type="entry name" value="EAL domain-like"/>
    <property type="match status" value="1"/>
</dbReference>
<dbReference type="PANTHER" id="PTHR33121:SF76">
    <property type="entry name" value="SIGNALING PROTEIN"/>
    <property type="match status" value="1"/>
</dbReference>
<dbReference type="InterPro" id="IPR050706">
    <property type="entry name" value="Cyclic-di-GMP_PDE-like"/>
</dbReference>
<dbReference type="PANTHER" id="PTHR33121">
    <property type="entry name" value="CYCLIC DI-GMP PHOSPHODIESTERASE PDEF"/>
    <property type="match status" value="1"/>
</dbReference>
<evidence type="ECO:0000313" key="2">
    <source>
        <dbReference type="EMBL" id="KON92322.1"/>
    </source>
</evidence>
<accession>A0A0M0GS74</accession>
<proteinExistence type="predicted"/>
<dbReference type="STRING" id="189381.GCA_900166615_02730"/>
<dbReference type="RefSeq" id="WP_082346802.1">
    <property type="nucleotide sequence ID" value="NZ_LGUE01000001.1"/>
</dbReference>
<feature type="domain" description="EAL" evidence="1">
    <location>
        <begin position="67"/>
        <end position="315"/>
    </location>
</feature>
<dbReference type="SMART" id="SM00052">
    <property type="entry name" value="EAL"/>
    <property type="match status" value="1"/>
</dbReference>
<dbReference type="GO" id="GO:0071111">
    <property type="term" value="F:cyclic-guanylate-specific phosphodiesterase activity"/>
    <property type="evidence" value="ECO:0007669"/>
    <property type="project" value="InterPro"/>
</dbReference>
<reference evidence="3" key="1">
    <citation type="submission" date="2015-07" db="EMBL/GenBank/DDBJ databases">
        <title>Fjat-14235 jcm11544.</title>
        <authorList>
            <person name="Liu B."/>
            <person name="Wang J."/>
            <person name="Zhu Y."/>
            <person name="Liu G."/>
            <person name="Chen Q."/>
            <person name="Chen Z."/>
            <person name="Lan J."/>
            <person name="Che J."/>
            <person name="Ge C."/>
            <person name="Shi H."/>
            <person name="Pan Z."/>
            <person name="Liu X."/>
        </authorList>
    </citation>
    <scope>NUCLEOTIDE SEQUENCE [LARGE SCALE GENOMIC DNA]</scope>
    <source>
        <strain evidence="3">JCM 11544</strain>
    </source>
</reference>
<dbReference type="EMBL" id="LGUE01000001">
    <property type="protein sequence ID" value="KON92322.1"/>
    <property type="molecule type" value="Genomic_DNA"/>
</dbReference>
<dbReference type="PROSITE" id="PS50883">
    <property type="entry name" value="EAL"/>
    <property type="match status" value="1"/>
</dbReference>
<organism evidence="2 3">
    <name type="scientific">Rossellomorea marisflavi</name>
    <dbReference type="NCBI Taxonomy" id="189381"/>
    <lineage>
        <taxon>Bacteria</taxon>
        <taxon>Bacillati</taxon>
        <taxon>Bacillota</taxon>
        <taxon>Bacilli</taxon>
        <taxon>Bacillales</taxon>
        <taxon>Bacillaceae</taxon>
        <taxon>Rossellomorea</taxon>
    </lineage>
</organism>
<dbReference type="Pfam" id="PF00563">
    <property type="entry name" value="EAL"/>
    <property type="match status" value="1"/>
</dbReference>